<dbReference type="AlphaFoldDB" id="A0A0F9NGQ3"/>
<accession>A0A0F9NGQ3</accession>
<feature type="non-terminal residue" evidence="1">
    <location>
        <position position="1"/>
    </location>
</feature>
<sequence length="580" mass="68013">QQEITDPEELKEWMADHPRASLGNLTKVQLELLREFHAADEETQAEMLDTIPELKVDPRENWLRDNPTDNARLALWGQAQIYTRKAYDELQRMKKGLGWVDRAIPSLILPPEESLDTHFEYAASLAEGRAWNSWETQLLLLNDNAYREWRGYDEIEDTKWYLETQIKWRDTNETFGEIDDLEARKSFAQGNIEWFNDQNRVEAYRWHLEEEGFDAGAIMAMTEKHVEYSSLLLTNAPNSPDVMLFRSKDKTGLFNWRVEQGEIQSLQEIAGDKGLDVQLVIWDINARNKALDAQYNSLSTEGDARADFLASSETYAKERYKRSGLTMGVPMESINRFVDFNLIPQRGFRRERWLENHPEYYNDVYLNDDIQIHGAADFSKTPDVEYDNLYDKWTDQIVRYHGSVTTVGSIAYEVRLLTGEAQIRKRRQLRNALFRANRGFFDDNLRWQARAEFVPTRAINGYVDYYGVLFGGKPEGAELWYADDRILRDNPSFFRWAQTTWGWADRDFNLIPNEKFEKAYNEEYAILRHDDGKANRTARLTYRRRHKEFDAEGIRVFGWQPLSRRTGITRGGLGRRLAVR</sequence>
<protein>
    <submittedName>
        <fullName evidence="1">Uncharacterized protein</fullName>
    </submittedName>
</protein>
<organism evidence="1">
    <name type="scientific">marine sediment metagenome</name>
    <dbReference type="NCBI Taxonomy" id="412755"/>
    <lineage>
        <taxon>unclassified sequences</taxon>
        <taxon>metagenomes</taxon>
        <taxon>ecological metagenomes</taxon>
    </lineage>
</organism>
<evidence type="ECO:0000313" key="1">
    <source>
        <dbReference type="EMBL" id="KKM87915.1"/>
    </source>
</evidence>
<gene>
    <name evidence="1" type="ORF">LCGC14_1264160</name>
</gene>
<name>A0A0F9NGQ3_9ZZZZ</name>
<reference evidence="1" key="1">
    <citation type="journal article" date="2015" name="Nature">
        <title>Complex archaea that bridge the gap between prokaryotes and eukaryotes.</title>
        <authorList>
            <person name="Spang A."/>
            <person name="Saw J.H."/>
            <person name="Jorgensen S.L."/>
            <person name="Zaremba-Niedzwiedzka K."/>
            <person name="Martijn J."/>
            <person name="Lind A.E."/>
            <person name="van Eijk R."/>
            <person name="Schleper C."/>
            <person name="Guy L."/>
            <person name="Ettema T.J."/>
        </authorList>
    </citation>
    <scope>NUCLEOTIDE SEQUENCE</scope>
</reference>
<comment type="caution">
    <text evidence="1">The sequence shown here is derived from an EMBL/GenBank/DDBJ whole genome shotgun (WGS) entry which is preliminary data.</text>
</comment>
<dbReference type="EMBL" id="LAZR01007033">
    <property type="protein sequence ID" value="KKM87915.1"/>
    <property type="molecule type" value="Genomic_DNA"/>
</dbReference>
<proteinExistence type="predicted"/>